<dbReference type="EMBL" id="BLSA01000298">
    <property type="protein sequence ID" value="GFP33154.1"/>
    <property type="molecule type" value="Genomic_DNA"/>
</dbReference>
<gene>
    <name evidence="2" type="ORF">HKBW3S34_00202</name>
    <name evidence="3" type="ORF">HKBW3S42_01475</name>
    <name evidence="4" type="ORF">HKBW3S47_00002</name>
</gene>
<evidence type="ECO:0000259" key="1">
    <source>
        <dbReference type="Pfam" id="PF15919"/>
    </source>
</evidence>
<evidence type="ECO:0000313" key="6">
    <source>
        <dbReference type="Proteomes" id="UP000569018"/>
    </source>
</evidence>
<evidence type="ECO:0000313" key="2">
    <source>
        <dbReference type="EMBL" id="GFP29283.1"/>
    </source>
</evidence>
<dbReference type="SUPFAM" id="SSF143100">
    <property type="entry name" value="TTHA1013/TTHA0281-like"/>
    <property type="match status" value="1"/>
</dbReference>
<organism evidence="4 6">
    <name type="scientific">Candidatus Hakubella thermalkaliphila</name>
    <dbReference type="NCBI Taxonomy" id="2754717"/>
    <lineage>
        <taxon>Bacteria</taxon>
        <taxon>Bacillati</taxon>
        <taxon>Actinomycetota</taxon>
        <taxon>Actinomycetota incertae sedis</taxon>
        <taxon>Candidatus Hakubellales</taxon>
        <taxon>Candidatus Hakubellaceae</taxon>
        <taxon>Candidatus Hakubella</taxon>
    </lineage>
</organism>
<dbReference type="InterPro" id="IPR031807">
    <property type="entry name" value="HicB-like"/>
</dbReference>
<dbReference type="AlphaFoldDB" id="A0A6V8Q0M5"/>
<dbReference type="EMBL" id="BLSD01000001">
    <property type="protein sequence ID" value="GFP38302.1"/>
    <property type="molecule type" value="Genomic_DNA"/>
</dbReference>
<dbReference type="EMBL" id="BLRZ01000005">
    <property type="protein sequence ID" value="GFP29283.1"/>
    <property type="molecule type" value="Genomic_DNA"/>
</dbReference>
<sequence>MKIEIEREEDGRWIADVPDLPGVMGYGQTKEEAIAKVEALALRILADRLEHGEEIPELNDLFAVPA</sequence>
<dbReference type="Gene3D" id="3.30.160.250">
    <property type="match status" value="1"/>
</dbReference>
<dbReference type="Pfam" id="PF15919">
    <property type="entry name" value="HicB_lk_antitox"/>
    <property type="match status" value="1"/>
</dbReference>
<dbReference type="InterPro" id="IPR035069">
    <property type="entry name" value="TTHA1013/TTHA0281-like"/>
</dbReference>
<feature type="domain" description="HicB-like antitoxin of toxin-antitoxin system" evidence="1">
    <location>
        <begin position="3"/>
        <end position="61"/>
    </location>
</feature>
<comment type="caution">
    <text evidence="4">The sequence shown here is derived from an EMBL/GenBank/DDBJ whole genome shotgun (WGS) entry which is preliminary data.</text>
</comment>
<reference evidence="5 6" key="1">
    <citation type="journal article" date="2020" name="Front. Microbiol.">
        <title>Single-cell genomics of novel Actinobacteria with the Wood-Ljungdahl pathway discovered in a serpentinizing system.</title>
        <authorList>
            <person name="Merino N."/>
            <person name="Kawai M."/>
            <person name="Boyd E.S."/>
            <person name="Colman D.R."/>
            <person name="McGlynn S.E."/>
            <person name="Nealson K.H."/>
            <person name="Kurokawa K."/>
            <person name="Hongoh Y."/>
        </authorList>
    </citation>
    <scope>NUCLEOTIDE SEQUENCE [LARGE SCALE GENOMIC DNA]</scope>
    <source>
        <strain evidence="2 7">S34</strain>
        <strain evidence="3 5">S42</strain>
        <strain evidence="4 6">S47</strain>
    </source>
</reference>
<dbReference type="Proteomes" id="UP000568877">
    <property type="component" value="Unassembled WGS sequence"/>
</dbReference>
<evidence type="ECO:0000313" key="4">
    <source>
        <dbReference type="EMBL" id="GFP38302.1"/>
    </source>
</evidence>
<evidence type="ECO:0000313" key="7">
    <source>
        <dbReference type="Proteomes" id="UP000588083"/>
    </source>
</evidence>
<protein>
    <recommendedName>
        <fullName evidence="1">HicB-like antitoxin of toxin-antitoxin system domain-containing protein</fullName>
    </recommendedName>
</protein>
<dbReference type="RefSeq" id="WP_176235151.1">
    <property type="nucleotide sequence ID" value="NZ_BLRZ01000005.1"/>
</dbReference>
<keyword evidence="7" id="KW-1185">Reference proteome</keyword>
<name>A0A6V8Q0M5_9ACTN</name>
<dbReference type="Proteomes" id="UP000588083">
    <property type="component" value="Unassembled WGS sequence"/>
</dbReference>
<evidence type="ECO:0000313" key="5">
    <source>
        <dbReference type="Proteomes" id="UP000568877"/>
    </source>
</evidence>
<proteinExistence type="predicted"/>
<evidence type="ECO:0000313" key="3">
    <source>
        <dbReference type="EMBL" id="GFP33154.1"/>
    </source>
</evidence>
<accession>A0A6V8Q0M5</accession>
<dbReference type="Proteomes" id="UP000569018">
    <property type="component" value="Unassembled WGS sequence"/>
</dbReference>